<keyword evidence="1" id="KW-0732">Signal</keyword>
<name>A0ABX3WEP0_9NEIS</name>
<gene>
    <name evidence="2" type="ORF">BWD10_05575</name>
</gene>
<protein>
    <submittedName>
        <fullName evidence="2">Uncharacterized protein</fullName>
    </submittedName>
</protein>
<evidence type="ECO:0000313" key="2">
    <source>
        <dbReference type="EMBL" id="OSI10172.1"/>
    </source>
</evidence>
<comment type="caution">
    <text evidence="2">The sequence shown here is derived from an EMBL/GenBank/DDBJ whole genome shotgun (WGS) entry which is preliminary data.</text>
</comment>
<proteinExistence type="predicted"/>
<organism evidence="2 3">
    <name type="scientific">Neisseria zoodegmatis</name>
    <dbReference type="NCBI Taxonomy" id="326523"/>
    <lineage>
        <taxon>Bacteria</taxon>
        <taxon>Pseudomonadati</taxon>
        <taxon>Pseudomonadota</taxon>
        <taxon>Betaproteobacteria</taxon>
        <taxon>Neisseriales</taxon>
        <taxon>Neisseriaceae</taxon>
        <taxon>Neisseria</taxon>
    </lineage>
</organism>
<feature type="signal peptide" evidence="1">
    <location>
        <begin position="1"/>
        <end position="19"/>
    </location>
</feature>
<evidence type="ECO:0000256" key="1">
    <source>
        <dbReference type="SAM" id="SignalP"/>
    </source>
</evidence>
<dbReference type="EMBL" id="MTBM01000006">
    <property type="protein sequence ID" value="OSI10172.1"/>
    <property type="molecule type" value="Genomic_DNA"/>
</dbReference>
<accession>A0ABX3WEP0</accession>
<reference evidence="2 3" key="1">
    <citation type="submission" date="2017-01" db="EMBL/GenBank/DDBJ databases">
        <authorList>
            <person name="Wolfgang W.J."/>
            <person name="Cole J."/>
            <person name="Wroblewski D."/>
            <person name="Mcginnis J."/>
            <person name="Musser K.A."/>
        </authorList>
    </citation>
    <scope>NUCLEOTIDE SEQUENCE [LARGE SCALE GENOMIC DNA]</scope>
    <source>
        <strain evidence="2 3">DSM 21643</strain>
    </source>
</reference>
<evidence type="ECO:0000313" key="3">
    <source>
        <dbReference type="Proteomes" id="UP000193466"/>
    </source>
</evidence>
<feature type="chain" id="PRO_5046011671" evidence="1">
    <location>
        <begin position="20"/>
        <end position="127"/>
    </location>
</feature>
<keyword evidence="3" id="KW-1185">Reference proteome</keyword>
<sequence>MMRKFFTLLILLCSSLTWAQRTVPADMDVAVLKQVNYPQVVLSNGGFPWLKILTLGWLDNNVSAFNTTHDLRIKDERNRFIVRGRLVGHIGKTVAVRRDDSGNISEIWVLTDSEQKAFKQRAAALQP</sequence>
<dbReference type="Proteomes" id="UP000193466">
    <property type="component" value="Unassembled WGS sequence"/>
</dbReference>